<name>A0ABS1UCT4_9PROT</name>
<dbReference type="RefSeq" id="WP_202835796.1">
    <property type="nucleotide sequence ID" value="NZ_JAETWB010000073.1"/>
</dbReference>
<dbReference type="Pfam" id="PF13362">
    <property type="entry name" value="Toprim_3"/>
    <property type="match status" value="1"/>
</dbReference>
<organism evidence="4 5">
    <name type="scientific">Belnapia arida</name>
    <dbReference type="NCBI Taxonomy" id="2804533"/>
    <lineage>
        <taxon>Bacteria</taxon>
        <taxon>Pseudomonadati</taxon>
        <taxon>Pseudomonadota</taxon>
        <taxon>Alphaproteobacteria</taxon>
        <taxon>Acetobacterales</taxon>
        <taxon>Roseomonadaceae</taxon>
        <taxon>Belnapia</taxon>
    </lineage>
</organism>
<feature type="compositionally biased region" description="Basic residues" evidence="1">
    <location>
        <begin position="61"/>
        <end position="71"/>
    </location>
</feature>
<feature type="compositionally biased region" description="Basic and acidic residues" evidence="1">
    <location>
        <begin position="72"/>
        <end position="87"/>
    </location>
</feature>
<protein>
    <submittedName>
        <fullName evidence="4">Toprim domain-containing protein</fullName>
    </submittedName>
</protein>
<comment type="caution">
    <text evidence="4">The sequence shown here is derived from an EMBL/GenBank/DDBJ whole genome shotgun (WGS) entry which is preliminary data.</text>
</comment>
<reference evidence="4 5" key="1">
    <citation type="submission" date="2021-01" db="EMBL/GenBank/DDBJ databases">
        <title>Belnapia mucosa sp. nov. and Belnapia arida sp. nov., isolated from the Tabernas Desert (Almeria, Spain).</title>
        <authorList>
            <person name="Molina-Menor E."/>
            <person name="Vidal-Verdu A."/>
            <person name="Calonge A."/>
            <person name="Satari L."/>
            <person name="Pereto J."/>
            <person name="Porcar M."/>
        </authorList>
    </citation>
    <scope>NUCLEOTIDE SEQUENCE [LARGE SCALE GENOMIC DNA]</scope>
    <source>
        <strain evidence="4 5">T18</strain>
    </source>
</reference>
<accession>A0ABS1UCT4</accession>
<feature type="domain" description="Toprim" evidence="2">
    <location>
        <begin position="193"/>
        <end position="282"/>
    </location>
</feature>
<dbReference type="EMBL" id="JAETWB010000073">
    <property type="protein sequence ID" value="MBL6082483.1"/>
    <property type="molecule type" value="Genomic_DNA"/>
</dbReference>
<evidence type="ECO:0000259" key="2">
    <source>
        <dbReference type="Pfam" id="PF13362"/>
    </source>
</evidence>
<dbReference type="SUPFAM" id="SSF57783">
    <property type="entry name" value="Zinc beta-ribbon"/>
    <property type="match status" value="1"/>
</dbReference>
<evidence type="ECO:0000256" key="1">
    <source>
        <dbReference type="SAM" id="MobiDB-lite"/>
    </source>
</evidence>
<proteinExistence type="predicted"/>
<feature type="domain" description="DUF7146" evidence="3">
    <location>
        <begin position="86"/>
        <end position="178"/>
    </location>
</feature>
<sequence length="284" mass="30609">MRFGNRGSLSVVIGGPEPGRWYDHEAGKGGDAVALVAHLRRCTMREAYRWSLDWLGVSARERRRPAQRRPQRPPERPRQPSEEERRRAALARRIWTEAAPAAGSLVERYLASRGLSLPADAPLRFHPTCRRGAERLPAMVALMTDPATGEPRGVHRTFLLPDGSGKVESDAKMMLGAAGVIRLVPDEEVAACLGIAEGIETSLALMQRFGWTPVWAAGSAGGIASFPVLAGIEALTIFPDADDSGASLKAARQCAGRWRAEGREVRHIAPPAGADFADLAGRAA</sequence>
<dbReference type="InterPro" id="IPR006171">
    <property type="entry name" value="TOPRIM_dom"/>
</dbReference>
<dbReference type="InterPro" id="IPR055570">
    <property type="entry name" value="DUF7146"/>
</dbReference>
<dbReference type="Pfam" id="PF23639">
    <property type="entry name" value="DUF7146"/>
    <property type="match status" value="1"/>
</dbReference>
<keyword evidence="5" id="KW-1185">Reference proteome</keyword>
<gene>
    <name evidence="4" type="ORF">JMJ56_31445</name>
</gene>
<dbReference type="Proteomes" id="UP000660885">
    <property type="component" value="Unassembled WGS sequence"/>
</dbReference>
<evidence type="ECO:0000313" key="5">
    <source>
        <dbReference type="Proteomes" id="UP000660885"/>
    </source>
</evidence>
<feature type="region of interest" description="Disordered" evidence="1">
    <location>
        <begin position="61"/>
        <end position="87"/>
    </location>
</feature>
<evidence type="ECO:0000259" key="3">
    <source>
        <dbReference type="Pfam" id="PF23639"/>
    </source>
</evidence>
<evidence type="ECO:0000313" key="4">
    <source>
        <dbReference type="EMBL" id="MBL6082483.1"/>
    </source>
</evidence>